<feature type="transmembrane region" description="Helical" evidence="1">
    <location>
        <begin position="6"/>
        <end position="22"/>
    </location>
</feature>
<proteinExistence type="predicted"/>
<evidence type="ECO:0000313" key="3">
    <source>
        <dbReference type="Proteomes" id="UP000296201"/>
    </source>
</evidence>
<evidence type="ECO:0000256" key="1">
    <source>
        <dbReference type="SAM" id="Phobius"/>
    </source>
</evidence>
<sequence length="69" mass="8284">MLSIILQILALVIFIALIWPYVKKERWKEKFIDNKQARTVLIVFVLILLFMVGLSFFFDTLYPIERIDH</sequence>
<protein>
    <submittedName>
        <fullName evidence="2">Uncharacterized protein</fullName>
    </submittedName>
</protein>
<dbReference type="OrthoDB" id="5616562at2"/>
<dbReference type="EMBL" id="CP032096">
    <property type="protein sequence ID" value="QBZ83320.1"/>
    <property type="molecule type" value="Genomic_DNA"/>
</dbReference>
<accession>A0A4P7NZN5</accession>
<keyword evidence="3" id="KW-1185">Reference proteome</keyword>
<reference evidence="2 3" key="1">
    <citation type="submission" date="2018-08" db="EMBL/GenBank/DDBJ databases">
        <title>Horizontal acquisition of hydrogen conversion ability and other habitat adaptations in Hydrogenovibrio crunogenus strains.</title>
        <authorList>
            <person name="Gonnella G."/>
            <person name="Adam N."/>
            <person name="Perner M."/>
        </authorList>
    </citation>
    <scope>NUCLEOTIDE SEQUENCE [LARGE SCALE GENOMIC DNA]</scope>
    <source>
        <strain evidence="2 3">SP-41</strain>
    </source>
</reference>
<keyword evidence="1" id="KW-1133">Transmembrane helix</keyword>
<gene>
    <name evidence="2" type="ORF">GHNINEIG_01372</name>
</gene>
<feature type="transmembrane region" description="Helical" evidence="1">
    <location>
        <begin position="42"/>
        <end position="64"/>
    </location>
</feature>
<name>A0A4P7NZN5_9GAMM</name>
<keyword evidence="1" id="KW-0812">Transmembrane</keyword>
<dbReference type="Proteomes" id="UP000296201">
    <property type="component" value="Chromosome"/>
</dbReference>
<dbReference type="AlphaFoldDB" id="A0A4P7NZN5"/>
<keyword evidence="1" id="KW-0472">Membrane</keyword>
<evidence type="ECO:0000313" key="2">
    <source>
        <dbReference type="EMBL" id="QBZ83320.1"/>
    </source>
</evidence>
<organism evidence="2 3">
    <name type="scientific">Hydrogenovibrio crunogenus</name>
    <dbReference type="NCBI Taxonomy" id="39765"/>
    <lineage>
        <taxon>Bacteria</taxon>
        <taxon>Pseudomonadati</taxon>
        <taxon>Pseudomonadota</taxon>
        <taxon>Gammaproteobacteria</taxon>
        <taxon>Thiotrichales</taxon>
        <taxon>Piscirickettsiaceae</taxon>
        <taxon>Hydrogenovibrio</taxon>
    </lineage>
</organism>